<dbReference type="SUPFAM" id="SSF69572">
    <property type="entry name" value="Activating enzymes of the ubiquitin-like proteins"/>
    <property type="match status" value="1"/>
</dbReference>
<evidence type="ECO:0000256" key="1">
    <source>
        <dbReference type="ARBA" id="ARBA00004329"/>
    </source>
</evidence>
<evidence type="ECO:0000256" key="6">
    <source>
        <dbReference type="ARBA" id="ARBA00022786"/>
    </source>
</evidence>
<name>G0QKD4_ICHMU</name>
<dbReference type="GO" id="GO:0000407">
    <property type="term" value="C:phagophore assembly site"/>
    <property type="evidence" value="ECO:0007669"/>
    <property type="project" value="UniProtKB-SubCell"/>
</dbReference>
<dbReference type="PANTHER" id="PTHR10953:SF3">
    <property type="entry name" value="UBIQUITIN-LIKE MODIFIER-ACTIVATING ENZYME ATG7"/>
    <property type="match status" value="1"/>
</dbReference>
<dbReference type="GO" id="GO:0019778">
    <property type="term" value="F:Atg12 activating enzyme activity"/>
    <property type="evidence" value="ECO:0007669"/>
    <property type="project" value="TreeGrafter"/>
</dbReference>
<evidence type="ECO:0000256" key="5">
    <source>
        <dbReference type="ARBA" id="ARBA00022490"/>
    </source>
</evidence>
<sequence length="389" mass="43987">MLEYLKELYTNLNQCSIEEKSYIGTDPNQLPKQIDLKSSLDEATLASQAVDLNIKLMKWRLLPKLDLEKIQNLKVLMFGAGTLGCQLSRNLIGWGVKNITFLDYGKVSYSNPVRQSLYDFEDSINGGKPKAQTAAEKLKKIFPGIQSQGYQIEIPMPGHYISTEEQAQKTLQNVDYLEQLVQKHDVIYLMTDSRESRWLPTVLSNKYNKMCITIALGFDSFVIIRHGLSTNVHQDNINGQRLACYFCNDIISPGNTQKDRTLDQQCTVTRPGLSFVSSAYASELLISMIHHPLQGGAPATEDSKQLQQTDLGIIPQHIRGNMSDFETNILFGIAFENCVACSKYVLDNYVSDRDSFLLKVINDPDYLQVVSKIAEQMKELNENDCIEFD</sequence>
<dbReference type="GeneID" id="14910513"/>
<proteinExistence type="predicted"/>
<dbReference type="PANTHER" id="PTHR10953">
    <property type="entry name" value="UBIQUITIN-ACTIVATING ENZYME E1"/>
    <property type="match status" value="1"/>
</dbReference>
<evidence type="ECO:0000313" key="10">
    <source>
        <dbReference type="EMBL" id="EGR34322.1"/>
    </source>
</evidence>
<dbReference type="GO" id="GO:0015031">
    <property type="term" value="P:protein transport"/>
    <property type="evidence" value="ECO:0007669"/>
    <property type="project" value="UniProtKB-KW"/>
</dbReference>
<evidence type="ECO:0000256" key="4">
    <source>
        <dbReference type="ARBA" id="ARBA00022448"/>
    </source>
</evidence>
<comment type="subcellular location">
    <subcellularLocation>
        <location evidence="2">Cytoplasm</location>
    </subcellularLocation>
    <subcellularLocation>
        <location evidence="1">Preautophagosomal structure</location>
    </subcellularLocation>
</comment>
<feature type="domain" description="THIF-type NAD/FAD binding fold" evidence="9">
    <location>
        <begin position="57"/>
        <end position="291"/>
    </location>
</feature>
<evidence type="ECO:0000256" key="3">
    <source>
        <dbReference type="ARBA" id="ARBA00011738"/>
    </source>
</evidence>
<dbReference type="Gene3D" id="3.40.50.720">
    <property type="entry name" value="NAD(P)-binding Rossmann-like Domain"/>
    <property type="match status" value="1"/>
</dbReference>
<gene>
    <name evidence="10" type="ORF">IMG5_016380</name>
</gene>
<dbReference type="GO" id="GO:0000045">
    <property type="term" value="P:autophagosome assembly"/>
    <property type="evidence" value="ECO:0007669"/>
    <property type="project" value="TreeGrafter"/>
</dbReference>
<keyword evidence="8" id="KW-0072">Autophagy</keyword>
<comment type="subunit">
    <text evidence="3">Homodimer.</text>
</comment>
<dbReference type="GO" id="GO:0032446">
    <property type="term" value="P:protein modification by small protein conjugation"/>
    <property type="evidence" value="ECO:0007669"/>
    <property type="project" value="TreeGrafter"/>
</dbReference>
<dbReference type="InterPro" id="IPR045886">
    <property type="entry name" value="ThiF/MoeB/HesA"/>
</dbReference>
<protein>
    <recommendedName>
        <fullName evidence="9">THIF-type NAD/FAD binding fold domain-containing protein</fullName>
    </recommendedName>
</protein>
<reference evidence="10 11" key="1">
    <citation type="submission" date="2011-07" db="EMBL/GenBank/DDBJ databases">
        <authorList>
            <person name="Coyne R."/>
            <person name="Brami D."/>
            <person name="Johnson J."/>
            <person name="Hostetler J."/>
            <person name="Hannick L."/>
            <person name="Clark T."/>
            <person name="Cassidy-Hanley D."/>
            <person name="Inman J."/>
        </authorList>
    </citation>
    <scope>NUCLEOTIDE SEQUENCE [LARGE SCALE GENOMIC DNA]</scope>
    <source>
        <strain evidence="10 11">G5</strain>
    </source>
</reference>
<evidence type="ECO:0000259" key="9">
    <source>
        <dbReference type="Pfam" id="PF00899"/>
    </source>
</evidence>
<dbReference type="InParanoid" id="G0QKD4"/>
<evidence type="ECO:0000256" key="2">
    <source>
        <dbReference type="ARBA" id="ARBA00004496"/>
    </source>
</evidence>
<dbReference type="GO" id="GO:0006995">
    <property type="term" value="P:cellular response to nitrogen starvation"/>
    <property type="evidence" value="ECO:0007669"/>
    <property type="project" value="TreeGrafter"/>
</dbReference>
<keyword evidence="6" id="KW-0833">Ubl conjugation pathway</keyword>
<dbReference type="STRING" id="857967.G0QKD4"/>
<evidence type="ECO:0000256" key="7">
    <source>
        <dbReference type="ARBA" id="ARBA00022927"/>
    </source>
</evidence>
<dbReference type="RefSeq" id="XP_004039626.1">
    <property type="nucleotide sequence ID" value="XM_004039578.1"/>
</dbReference>
<accession>G0QKD4</accession>
<keyword evidence="11" id="KW-1185">Reference proteome</keyword>
<dbReference type="AlphaFoldDB" id="G0QKD4"/>
<keyword evidence="4" id="KW-0813">Transport</keyword>
<dbReference type="EMBL" id="GL983153">
    <property type="protein sequence ID" value="EGR34322.1"/>
    <property type="molecule type" value="Genomic_DNA"/>
</dbReference>
<dbReference type="GO" id="GO:0019779">
    <property type="term" value="F:Atg8 activating enzyme activity"/>
    <property type="evidence" value="ECO:0007669"/>
    <property type="project" value="TreeGrafter"/>
</dbReference>
<dbReference type="eggNOG" id="KOG2337">
    <property type="taxonomic scope" value="Eukaryota"/>
</dbReference>
<evidence type="ECO:0000313" key="11">
    <source>
        <dbReference type="Proteomes" id="UP000008983"/>
    </source>
</evidence>
<dbReference type="Proteomes" id="UP000008983">
    <property type="component" value="Unassembled WGS sequence"/>
</dbReference>
<evidence type="ECO:0000256" key="8">
    <source>
        <dbReference type="ARBA" id="ARBA00023006"/>
    </source>
</evidence>
<dbReference type="OMA" id="VICFREY"/>
<dbReference type="FunFam" id="3.40.50.720:FF:000395">
    <property type="entry name" value="ubiquitin-like modifier-activating enzyme ATG7"/>
    <property type="match status" value="1"/>
</dbReference>
<organism evidence="10 11">
    <name type="scientific">Ichthyophthirius multifiliis</name>
    <name type="common">White spot disease agent</name>
    <name type="synonym">Ich</name>
    <dbReference type="NCBI Taxonomy" id="5932"/>
    <lineage>
        <taxon>Eukaryota</taxon>
        <taxon>Sar</taxon>
        <taxon>Alveolata</taxon>
        <taxon>Ciliophora</taxon>
        <taxon>Intramacronucleata</taxon>
        <taxon>Oligohymenophorea</taxon>
        <taxon>Hymenostomatida</taxon>
        <taxon>Ophryoglenina</taxon>
        <taxon>Ichthyophthirius</taxon>
    </lineage>
</organism>
<dbReference type="InterPro" id="IPR000594">
    <property type="entry name" value="ThiF_NAD_FAD-bd"/>
</dbReference>
<dbReference type="GO" id="GO:0000422">
    <property type="term" value="P:autophagy of mitochondrion"/>
    <property type="evidence" value="ECO:0007669"/>
    <property type="project" value="TreeGrafter"/>
</dbReference>
<dbReference type="GO" id="GO:0034727">
    <property type="term" value="P:piecemeal microautophagy of the nucleus"/>
    <property type="evidence" value="ECO:0007669"/>
    <property type="project" value="TreeGrafter"/>
</dbReference>
<keyword evidence="7" id="KW-0653">Protein transport</keyword>
<dbReference type="OrthoDB" id="338614at2759"/>
<dbReference type="InterPro" id="IPR035985">
    <property type="entry name" value="Ubiquitin-activating_enz"/>
</dbReference>
<keyword evidence="5" id="KW-0963">Cytoplasm</keyword>
<dbReference type="Pfam" id="PF00899">
    <property type="entry name" value="ThiF"/>
    <property type="match status" value="1"/>
</dbReference>